<feature type="compositionally biased region" description="Low complexity" evidence="1">
    <location>
        <begin position="322"/>
        <end position="337"/>
    </location>
</feature>
<evidence type="ECO:0000256" key="3">
    <source>
        <dbReference type="SAM" id="SignalP"/>
    </source>
</evidence>
<feature type="compositionally biased region" description="Basic and acidic residues" evidence="1">
    <location>
        <begin position="632"/>
        <end position="675"/>
    </location>
</feature>
<feature type="region of interest" description="Disordered" evidence="1">
    <location>
        <begin position="434"/>
        <end position="466"/>
    </location>
</feature>
<organism evidence="4 5">
    <name type="scientific">Paxillus rubicundulus Ve08.2h10</name>
    <dbReference type="NCBI Taxonomy" id="930991"/>
    <lineage>
        <taxon>Eukaryota</taxon>
        <taxon>Fungi</taxon>
        <taxon>Dikarya</taxon>
        <taxon>Basidiomycota</taxon>
        <taxon>Agaricomycotina</taxon>
        <taxon>Agaricomycetes</taxon>
        <taxon>Agaricomycetidae</taxon>
        <taxon>Boletales</taxon>
        <taxon>Paxilineae</taxon>
        <taxon>Paxillaceae</taxon>
        <taxon>Paxillus</taxon>
    </lineage>
</organism>
<name>A0A0D0D9T6_9AGAM</name>
<feature type="compositionally biased region" description="Polar residues" evidence="1">
    <location>
        <begin position="718"/>
        <end position="728"/>
    </location>
</feature>
<reference evidence="4 5" key="1">
    <citation type="submission" date="2014-04" db="EMBL/GenBank/DDBJ databases">
        <authorList>
            <consortium name="DOE Joint Genome Institute"/>
            <person name="Kuo A."/>
            <person name="Kohler A."/>
            <person name="Jargeat P."/>
            <person name="Nagy L.G."/>
            <person name="Floudas D."/>
            <person name="Copeland A."/>
            <person name="Barry K.W."/>
            <person name="Cichocki N."/>
            <person name="Veneault-Fourrey C."/>
            <person name="LaButti K."/>
            <person name="Lindquist E.A."/>
            <person name="Lipzen A."/>
            <person name="Lundell T."/>
            <person name="Morin E."/>
            <person name="Murat C."/>
            <person name="Sun H."/>
            <person name="Tunlid A."/>
            <person name="Henrissat B."/>
            <person name="Grigoriev I.V."/>
            <person name="Hibbett D.S."/>
            <person name="Martin F."/>
            <person name="Nordberg H.P."/>
            <person name="Cantor M.N."/>
            <person name="Hua S.X."/>
        </authorList>
    </citation>
    <scope>NUCLEOTIDE SEQUENCE [LARGE SCALE GENOMIC DNA]</scope>
    <source>
        <strain evidence="4 5">Ve08.2h10</strain>
    </source>
</reference>
<accession>A0A0D0D9T6</accession>
<keyword evidence="2" id="KW-1133">Transmembrane helix</keyword>
<dbReference type="EMBL" id="KN825981">
    <property type="protein sequence ID" value="KIK80591.1"/>
    <property type="molecule type" value="Genomic_DNA"/>
</dbReference>
<dbReference type="AlphaFoldDB" id="A0A0D0D9T6"/>
<feature type="compositionally biased region" description="Basic residues" evidence="1">
    <location>
        <begin position="843"/>
        <end position="852"/>
    </location>
</feature>
<proteinExistence type="predicted"/>
<keyword evidence="5" id="KW-1185">Reference proteome</keyword>
<dbReference type="Proteomes" id="UP000054538">
    <property type="component" value="Unassembled WGS sequence"/>
</dbReference>
<gene>
    <name evidence="4" type="ORF">PAXRUDRAFT_15700</name>
</gene>
<feature type="compositionally biased region" description="Low complexity" evidence="1">
    <location>
        <begin position="877"/>
        <end position="887"/>
    </location>
</feature>
<dbReference type="OrthoDB" id="2692175at2759"/>
<keyword evidence="2" id="KW-0472">Membrane</keyword>
<evidence type="ECO:0000256" key="2">
    <source>
        <dbReference type="SAM" id="Phobius"/>
    </source>
</evidence>
<evidence type="ECO:0000313" key="4">
    <source>
        <dbReference type="EMBL" id="KIK80591.1"/>
    </source>
</evidence>
<feature type="region of interest" description="Disordered" evidence="1">
    <location>
        <begin position="789"/>
        <end position="949"/>
    </location>
</feature>
<evidence type="ECO:0000256" key="1">
    <source>
        <dbReference type="SAM" id="MobiDB-lite"/>
    </source>
</evidence>
<feature type="chain" id="PRO_5002208930" description="Transmembrane protein" evidence="3">
    <location>
        <begin position="23"/>
        <end position="949"/>
    </location>
</feature>
<evidence type="ECO:0000313" key="5">
    <source>
        <dbReference type="Proteomes" id="UP000054538"/>
    </source>
</evidence>
<feature type="signal peptide" evidence="3">
    <location>
        <begin position="1"/>
        <end position="22"/>
    </location>
</feature>
<feature type="compositionally biased region" description="Low complexity" evidence="1">
    <location>
        <begin position="685"/>
        <end position="703"/>
    </location>
</feature>
<protein>
    <recommendedName>
        <fullName evidence="6">Transmembrane protein</fullName>
    </recommendedName>
</protein>
<feature type="compositionally biased region" description="Polar residues" evidence="1">
    <location>
        <begin position="737"/>
        <end position="764"/>
    </location>
</feature>
<dbReference type="InParanoid" id="A0A0D0D9T6"/>
<evidence type="ECO:0008006" key="6">
    <source>
        <dbReference type="Google" id="ProtNLM"/>
    </source>
</evidence>
<feature type="region of interest" description="Disordered" evidence="1">
    <location>
        <begin position="322"/>
        <end position="354"/>
    </location>
</feature>
<feature type="compositionally biased region" description="Basic and acidic residues" evidence="1">
    <location>
        <begin position="933"/>
        <end position="949"/>
    </location>
</feature>
<keyword evidence="3" id="KW-0732">Signal</keyword>
<dbReference type="HOGENOM" id="CLU_310149_0_0_1"/>
<reference evidence="5" key="2">
    <citation type="submission" date="2015-01" db="EMBL/GenBank/DDBJ databases">
        <title>Evolutionary Origins and Diversification of the Mycorrhizal Mutualists.</title>
        <authorList>
            <consortium name="DOE Joint Genome Institute"/>
            <consortium name="Mycorrhizal Genomics Consortium"/>
            <person name="Kohler A."/>
            <person name="Kuo A."/>
            <person name="Nagy L.G."/>
            <person name="Floudas D."/>
            <person name="Copeland A."/>
            <person name="Barry K.W."/>
            <person name="Cichocki N."/>
            <person name="Veneault-Fourrey C."/>
            <person name="LaButti K."/>
            <person name="Lindquist E.A."/>
            <person name="Lipzen A."/>
            <person name="Lundell T."/>
            <person name="Morin E."/>
            <person name="Murat C."/>
            <person name="Riley R."/>
            <person name="Ohm R."/>
            <person name="Sun H."/>
            <person name="Tunlid A."/>
            <person name="Henrissat B."/>
            <person name="Grigoriev I.V."/>
            <person name="Hibbett D.S."/>
            <person name="Martin F."/>
        </authorList>
    </citation>
    <scope>NUCLEOTIDE SEQUENCE [LARGE SCALE GENOMIC DNA]</scope>
    <source>
        <strain evidence="5">Ve08.2h10</strain>
    </source>
</reference>
<sequence>MSTSKPRSFITLLLLLAMFVQGLPIYDHYLSDRGQVVAFWPWKSTPSEKFGLRPVQDAIQLLIDDRYKNSTRMMGVHNSPGATVLTPYQQKPTVPAAPILHPSASRIPHASMPVQTEHVSHSKTPIIVGAVLGVLLAVFAFVASARCIVRRCRSESPINLGTPQPAEKFVDHFQDPPKSKSIFEFKFKPSASNENARPNRLSNESWVTHEISPHSTFKRSTPPPPLPQILDFRSYAFPGERRLVPVTTPVCTPSDVTVFGSRLELAAEKEKEEHWDETNGHGQGEQPHFIRPGDVYVPLVRVPSPAYVSPFSPSLPMSASPPFRHSPTFSPTPSTETLIHTSPTSANADTIADLRPSGNRLSRLLASSFRDTRETSFRTYSFFSHTSTISTQRNGNIHGATSTIAPGINTPKPAMANTRHPVCATAAHPTGAVRPHIRQSGSTTNSLYARAPGSVSVPSSLRAGGTRSRTSFYGADGTSSERFSLALGNSVSSGLAFGFGFGTSATGRGYTPLCESEEREGMRNMGQMTERGWEITKDRDRDTMTTITTQDTTSTSHYLSRAAVYALLYGQSHIQAPSVATSTTVSPSPSIATYVPPSSSTAASLIATATPSASMEAATPLGLKVRLSDASEHELFRGREKERERRRERAQEQLAKEKEKGNSTQGKKENLQGRERRWKPPGSPSSPSSISRIPRSISVSPSRSPSPPIPYPSTSLSQPKSVYTSMSSRLPHANARPWTQTQTRAHAQTSPKPSIYHSPTSPRADSTGGLLFRERAATLSRVTVVHRNAGTGREHHHHGRPQRDALPYAPIVASPPPSPSLSSSCVAARDIMHDLRPSSPTRKNSRKGRGRGRGIDRPPSTHSRTKSAPGAWVPLTRSQQHSQSQRQAYFRSHVHLHARRRDVSGCPPSHGGEQGTEGDEDYEYEASFSDASDEGRKTRYGLRDSETMS</sequence>
<feature type="transmembrane region" description="Helical" evidence="2">
    <location>
        <begin position="126"/>
        <end position="149"/>
    </location>
</feature>
<feature type="compositionally biased region" description="Polar residues" evidence="1">
    <location>
        <begin position="338"/>
        <end position="348"/>
    </location>
</feature>
<keyword evidence="2" id="KW-0812">Transmembrane</keyword>
<feature type="region of interest" description="Disordered" evidence="1">
    <location>
        <begin position="632"/>
        <end position="767"/>
    </location>
</feature>